<dbReference type="EMBL" id="CACRXK020023734">
    <property type="protein sequence ID" value="CAB4038034.1"/>
    <property type="molecule type" value="Genomic_DNA"/>
</dbReference>
<evidence type="ECO:0000313" key="13">
    <source>
        <dbReference type="Proteomes" id="UP001152795"/>
    </source>
</evidence>
<keyword evidence="4 11" id="KW-0540">Nuclease</keyword>
<organism evidence="12 13">
    <name type="scientific">Paramuricea clavata</name>
    <name type="common">Red gorgonian</name>
    <name type="synonym">Violescent sea-whip</name>
    <dbReference type="NCBI Taxonomy" id="317549"/>
    <lineage>
        <taxon>Eukaryota</taxon>
        <taxon>Metazoa</taxon>
        <taxon>Cnidaria</taxon>
        <taxon>Anthozoa</taxon>
        <taxon>Octocorallia</taxon>
        <taxon>Malacalcyonacea</taxon>
        <taxon>Plexauridae</taxon>
        <taxon>Paramuricea</taxon>
    </lineage>
</organism>
<comment type="catalytic activity">
    <reaction evidence="11">
        <text>ribonucleotidyl-uridine-RNA = a 5'-end dephospho-uridine-RNA + a 3'-end 2',3'-cyclophospho-ribonucleotide-RNA</text>
        <dbReference type="Rhea" id="RHEA:67792"/>
        <dbReference type="Rhea" id="RHEA-COMP:10464"/>
        <dbReference type="Rhea" id="RHEA-COMP:17354"/>
        <dbReference type="Rhea" id="RHEA-COMP:17356"/>
        <dbReference type="ChEBI" id="CHEBI:83064"/>
        <dbReference type="ChEBI" id="CHEBI:173117"/>
        <dbReference type="ChEBI" id="CHEBI:173224"/>
    </reaction>
</comment>
<dbReference type="EC" id="4.6.1.-" evidence="11"/>
<keyword evidence="9 11" id="KW-0464">Manganese</keyword>
<dbReference type="GO" id="GO:0016829">
    <property type="term" value="F:lyase activity"/>
    <property type="evidence" value="ECO:0007669"/>
    <property type="project" value="UniProtKB-KW"/>
</dbReference>
<evidence type="ECO:0000256" key="7">
    <source>
        <dbReference type="ARBA" id="ARBA00022801"/>
    </source>
</evidence>
<evidence type="ECO:0000256" key="3">
    <source>
        <dbReference type="ARBA" id="ARBA00011245"/>
    </source>
</evidence>
<dbReference type="PANTHER" id="PTHR12439">
    <property type="entry name" value="PLACENTAL PROTEIN 11-RELATED"/>
    <property type="match status" value="1"/>
</dbReference>
<keyword evidence="11" id="KW-0732">Signal</keyword>
<keyword evidence="5 11" id="KW-0479">Metal-binding</keyword>
<comment type="caution">
    <text evidence="12">The sequence shown here is derived from an EMBL/GenBank/DDBJ whole genome shotgun (WGS) entry which is preliminary data.</text>
</comment>
<name>A0A7D9LRW9_PARCT</name>
<dbReference type="Proteomes" id="UP001152795">
    <property type="component" value="Unassembled WGS sequence"/>
</dbReference>
<dbReference type="PROSITE" id="PS51959">
    <property type="entry name" value="ENDOU"/>
    <property type="match status" value="1"/>
</dbReference>
<dbReference type="GO" id="GO:0046872">
    <property type="term" value="F:metal ion binding"/>
    <property type="evidence" value="ECO:0007669"/>
    <property type="project" value="UniProtKB-UniRule"/>
</dbReference>
<dbReference type="InterPro" id="IPR037227">
    <property type="entry name" value="EndoU-like"/>
</dbReference>
<comment type="subunit">
    <text evidence="3 11">Monomer.</text>
</comment>
<evidence type="ECO:0000256" key="11">
    <source>
        <dbReference type="RuleBase" id="RU367085"/>
    </source>
</evidence>
<proteinExistence type="inferred from homology"/>
<evidence type="ECO:0000256" key="9">
    <source>
        <dbReference type="ARBA" id="ARBA00023211"/>
    </source>
</evidence>
<feature type="chain" id="PRO_5040558258" description="Uridylate-specific endoribonuclease" evidence="11">
    <location>
        <begin position="20"/>
        <end position="248"/>
    </location>
</feature>
<evidence type="ECO:0000256" key="1">
    <source>
        <dbReference type="ARBA" id="ARBA00001936"/>
    </source>
</evidence>
<accession>A0A7D9LRW9</accession>
<evidence type="ECO:0000256" key="5">
    <source>
        <dbReference type="ARBA" id="ARBA00022723"/>
    </source>
</evidence>
<evidence type="ECO:0000256" key="10">
    <source>
        <dbReference type="ARBA" id="ARBA00023239"/>
    </source>
</evidence>
<dbReference type="GO" id="GO:0003723">
    <property type="term" value="F:RNA binding"/>
    <property type="evidence" value="ECO:0007669"/>
    <property type="project" value="UniProtKB-UniRule"/>
</dbReference>
<protein>
    <recommendedName>
        <fullName evidence="11">Uridylate-specific endoribonuclease</fullName>
        <ecNumber evidence="11">4.6.1.-</ecNumber>
    </recommendedName>
</protein>
<dbReference type="InterPro" id="IPR039787">
    <property type="entry name" value="ENDOU"/>
</dbReference>
<keyword evidence="8 11" id="KW-0694">RNA-binding</keyword>
<gene>
    <name evidence="12" type="ORF">PACLA_8A023395</name>
</gene>
<dbReference type="OrthoDB" id="430326at2759"/>
<dbReference type="Pfam" id="PF09412">
    <property type="entry name" value="XendoU"/>
    <property type="match status" value="1"/>
</dbReference>
<dbReference type="PROSITE" id="PS51257">
    <property type="entry name" value="PROKAR_LIPOPROTEIN"/>
    <property type="match status" value="1"/>
</dbReference>
<keyword evidence="13" id="KW-1185">Reference proteome</keyword>
<evidence type="ECO:0000313" key="12">
    <source>
        <dbReference type="EMBL" id="CAB4038034.1"/>
    </source>
</evidence>
<feature type="signal peptide" evidence="11">
    <location>
        <begin position="1"/>
        <end position="19"/>
    </location>
</feature>
<comment type="cofactor">
    <cofactor evidence="1 11">
        <name>Mn(2+)</name>
        <dbReference type="ChEBI" id="CHEBI:29035"/>
    </cofactor>
</comment>
<keyword evidence="7 11" id="KW-0378">Hydrolase</keyword>
<evidence type="ECO:0000256" key="8">
    <source>
        <dbReference type="ARBA" id="ARBA00022884"/>
    </source>
</evidence>
<evidence type="ECO:0000256" key="2">
    <source>
        <dbReference type="ARBA" id="ARBA00010168"/>
    </source>
</evidence>
<reference evidence="12" key="1">
    <citation type="submission" date="2020-04" db="EMBL/GenBank/DDBJ databases">
        <authorList>
            <person name="Alioto T."/>
            <person name="Alioto T."/>
            <person name="Gomez Garrido J."/>
        </authorList>
    </citation>
    <scope>NUCLEOTIDE SEQUENCE</scope>
    <source>
        <strain evidence="12">A484AB</strain>
    </source>
</reference>
<dbReference type="AlphaFoldDB" id="A0A7D9LRW9"/>
<dbReference type="GO" id="GO:0004521">
    <property type="term" value="F:RNA endonuclease activity"/>
    <property type="evidence" value="ECO:0007669"/>
    <property type="project" value="UniProtKB-UniRule"/>
</dbReference>
<comment type="similarity">
    <text evidence="2 11">Belongs to the ENDOU family.</text>
</comment>
<dbReference type="GO" id="GO:0016787">
    <property type="term" value="F:hydrolase activity"/>
    <property type="evidence" value="ECO:0007669"/>
    <property type="project" value="UniProtKB-KW"/>
</dbReference>
<keyword evidence="6 11" id="KW-0255">Endonuclease</keyword>
<dbReference type="InterPro" id="IPR018998">
    <property type="entry name" value="EndoU_C"/>
</dbReference>
<sequence length="248" mass="29327">MAKLSLVLCLLFVSGCTIAECSSHEDWGLLKRGWSWFNWYYYWYWQHGRWGKISDHDTICQRLWGVDHNRIQHQVDYEIFLQTKILKNSSVDKSYRQLFRYVNMAKIQAKPTYKAFIDLLNNFDPSSDSATSQNGEIDTIVENINKFLSTVTKTRVFQELYWYLVRNSFVVPGKAQFKESLFDLWFNNGNITTANPSAFQKVFVGEIVNNPYKLSVRNWIQFHMLESSRLNYYGYVGYYPYDVSVLIL</sequence>
<evidence type="ECO:0000256" key="4">
    <source>
        <dbReference type="ARBA" id="ARBA00022722"/>
    </source>
</evidence>
<dbReference type="SUPFAM" id="SSF142877">
    <property type="entry name" value="EndoU-like"/>
    <property type="match status" value="1"/>
</dbReference>
<keyword evidence="10" id="KW-0456">Lyase</keyword>
<dbReference type="PANTHER" id="PTHR12439:SF11">
    <property type="entry name" value="URIDYLATE-SPECIFIC ENDORIBONUCLEASE"/>
    <property type="match status" value="1"/>
</dbReference>
<evidence type="ECO:0000256" key="6">
    <source>
        <dbReference type="ARBA" id="ARBA00022759"/>
    </source>
</evidence>